<keyword evidence="1" id="KW-1133">Transmembrane helix</keyword>
<sequence length="282" mass="33124">MLIELLIFILILISTNYSYNYFVRFKSHDAPCLILSIDSLWLRCIINQSDPLKFFSKTLLSHINIEFILISINNLTLPSNFFIDDNNNNNNNNNNNKIFSDYSSIKNNHNVIIFDTTKNFQLKQINILKNTFLNIFSTKIHFILHNCGYPILHIEQNIFYSNIIKQIFVTYNNRSRTVFLKDFFSHECLIDEEIIFQNENEYQLIKFNFLNKKNQFNSTKLLINGLLFTIVISLTSILMCLIIRKTTRLKTVSLFYDIIQSDRTSNILPTSELSTPIVSYVP</sequence>
<keyword evidence="1" id="KW-0812">Transmembrane</keyword>
<reference evidence="2" key="1">
    <citation type="submission" date="2021-02" db="EMBL/GenBank/DDBJ databases">
        <authorList>
            <person name="Nowell W R."/>
        </authorList>
    </citation>
    <scope>NUCLEOTIDE SEQUENCE</scope>
</reference>
<comment type="caution">
    <text evidence="2">The sequence shown here is derived from an EMBL/GenBank/DDBJ whole genome shotgun (WGS) entry which is preliminary data.</text>
</comment>
<gene>
    <name evidence="2" type="ORF">JBS370_LOCUS20993</name>
</gene>
<evidence type="ECO:0000256" key="1">
    <source>
        <dbReference type="SAM" id="Phobius"/>
    </source>
</evidence>
<proteinExistence type="predicted"/>
<evidence type="ECO:0000313" key="3">
    <source>
        <dbReference type="Proteomes" id="UP000663836"/>
    </source>
</evidence>
<accession>A0A819HVL0</accession>
<evidence type="ECO:0000313" key="2">
    <source>
        <dbReference type="EMBL" id="CAF3903270.1"/>
    </source>
</evidence>
<dbReference type="Proteomes" id="UP000663836">
    <property type="component" value="Unassembled WGS sequence"/>
</dbReference>
<name>A0A819HVL0_9BILA</name>
<feature type="transmembrane region" description="Helical" evidence="1">
    <location>
        <begin position="221"/>
        <end position="243"/>
    </location>
</feature>
<organism evidence="2 3">
    <name type="scientific">Rotaria sordida</name>
    <dbReference type="NCBI Taxonomy" id="392033"/>
    <lineage>
        <taxon>Eukaryota</taxon>
        <taxon>Metazoa</taxon>
        <taxon>Spiralia</taxon>
        <taxon>Gnathifera</taxon>
        <taxon>Rotifera</taxon>
        <taxon>Eurotatoria</taxon>
        <taxon>Bdelloidea</taxon>
        <taxon>Philodinida</taxon>
        <taxon>Philodinidae</taxon>
        <taxon>Rotaria</taxon>
    </lineage>
</organism>
<protein>
    <submittedName>
        <fullName evidence="2">Uncharacterized protein</fullName>
    </submittedName>
</protein>
<dbReference type="EMBL" id="CAJOBD010002722">
    <property type="protein sequence ID" value="CAF3903270.1"/>
    <property type="molecule type" value="Genomic_DNA"/>
</dbReference>
<dbReference type="AlphaFoldDB" id="A0A819HVL0"/>
<keyword evidence="1" id="KW-0472">Membrane</keyword>